<dbReference type="PROSITE" id="PS50082">
    <property type="entry name" value="WD_REPEATS_2"/>
    <property type="match status" value="1"/>
</dbReference>
<organism evidence="7 8">
    <name type="scientific">Anaeramoeba flamelloides</name>
    <dbReference type="NCBI Taxonomy" id="1746091"/>
    <lineage>
        <taxon>Eukaryota</taxon>
        <taxon>Metamonada</taxon>
        <taxon>Anaeramoebidae</taxon>
        <taxon>Anaeramoeba</taxon>
    </lineage>
</organism>
<evidence type="ECO:0000313" key="7">
    <source>
        <dbReference type="EMBL" id="KAJ3439537.1"/>
    </source>
</evidence>
<dbReference type="SUPFAM" id="SSF50978">
    <property type="entry name" value="WD40 repeat-like"/>
    <property type="match status" value="1"/>
</dbReference>
<dbReference type="InterPro" id="IPR050865">
    <property type="entry name" value="BEACH_Domain"/>
</dbReference>
<dbReference type="SUPFAM" id="SSF81837">
    <property type="entry name" value="BEACH domain"/>
    <property type="match status" value="1"/>
</dbReference>
<feature type="compositionally biased region" description="Basic and acidic residues" evidence="4">
    <location>
        <begin position="390"/>
        <end position="399"/>
    </location>
</feature>
<feature type="coiled-coil region" evidence="3">
    <location>
        <begin position="2006"/>
        <end position="2033"/>
    </location>
</feature>
<evidence type="ECO:0000256" key="1">
    <source>
        <dbReference type="ARBA" id="ARBA00022574"/>
    </source>
</evidence>
<dbReference type="SUPFAM" id="SSF48371">
    <property type="entry name" value="ARM repeat"/>
    <property type="match status" value="1"/>
</dbReference>
<accession>A0AAV7ZFM5</accession>
<dbReference type="PROSITE" id="PS50197">
    <property type="entry name" value="BEACH"/>
    <property type="match status" value="1"/>
</dbReference>
<dbReference type="InterPro" id="IPR013320">
    <property type="entry name" value="ConA-like_dom_sf"/>
</dbReference>
<dbReference type="Pfam" id="PF00400">
    <property type="entry name" value="WD40"/>
    <property type="match status" value="1"/>
</dbReference>
<feature type="region of interest" description="Disordered" evidence="4">
    <location>
        <begin position="2033"/>
        <end position="2055"/>
    </location>
</feature>
<protein>
    <submittedName>
        <fullName evidence="7">Beach domain-containing protein</fullName>
    </submittedName>
</protein>
<evidence type="ECO:0000313" key="8">
    <source>
        <dbReference type="Proteomes" id="UP001146793"/>
    </source>
</evidence>
<feature type="repeat" description="WD" evidence="2">
    <location>
        <begin position="3244"/>
        <end position="3285"/>
    </location>
</feature>
<dbReference type="InterPro" id="IPR011993">
    <property type="entry name" value="PH-like_dom_sf"/>
</dbReference>
<keyword evidence="3" id="KW-0175">Coiled coil</keyword>
<keyword evidence="1 2" id="KW-0853">WD repeat</keyword>
<dbReference type="InterPro" id="IPR000409">
    <property type="entry name" value="BEACH_dom"/>
</dbReference>
<dbReference type="CDD" id="cd06071">
    <property type="entry name" value="Beach"/>
    <property type="match status" value="1"/>
</dbReference>
<feature type="domain" description="BEACH" evidence="5">
    <location>
        <begin position="2728"/>
        <end position="3083"/>
    </location>
</feature>
<feature type="compositionally biased region" description="Basic and acidic residues" evidence="4">
    <location>
        <begin position="549"/>
        <end position="562"/>
    </location>
</feature>
<feature type="domain" description="BEACH-type PH" evidence="6">
    <location>
        <begin position="2616"/>
        <end position="2715"/>
    </location>
</feature>
<dbReference type="PROSITE" id="PS51783">
    <property type="entry name" value="PH_BEACH"/>
    <property type="match status" value="1"/>
</dbReference>
<feature type="compositionally biased region" description="Basic and acidic residues" evidence="4">
    <location>
        <begin position="420"/>
        <end position="435"/>
    </location>
</feature>
<name>A0AAV7ZFM5_9EUKA</name>
<evidence type="ECO:0000256" key="3">
    <source>
        <dbReference type="SAM" id="Coils"/>
    </source>
</evidence>
<proteinExistence type="predicted"/>
<feature type="compositionally biased region" description="Low complexity" evidence="4">
    <location>
        <begin position="436"/>
        <end position="446"/>
    </location>
</feature>
<evidence type="ECO:0000256" key="2">
    <source>
        <dbReference type="PROSITE-ProRule" id="PRU00221"/>
    </source>
</evidence>
<dbReference type="SMART" id="SM00320">
    <property type="entry name" value="WD40"/>
    <property type="match status" value="4"/>
</dbReference>
<feature type="region of interest" description="Disordered" evidence="4">
    <location>
        <begin position="2273"/>
        <end position="2340"/>
    </location>
</feature>
<dbReference type="InterPro" id="IPR015943">
    <property type="entry name" value="WD40/YVTN_repeat-like_dom_sf"/>
</dbReference>
<feature type="compositionally biased region" description="Low complexity" evidence="4">
    <location>
        <begin position="478"/>
        <end position="489"/>
    </location>
</feature>
<sequence length="3422" mass="404710">MTFPKNLKNWEKGTCFSSRRKQKKFFQKYSKDLLVQFEKLGTKSVSKEKGDVSDLSLNLFWYLDKKQLIYLRKHESRRKKGKKSSYKTKEEFLARYLHKDLSLNILLCLKHLTLENTYREISEEEKGNGNGNDNDNDHDNHNGNSLYIKGFATYMIDHLFAITSELVRDKAHTASEQIVPLLRMVLQRKMIFHKKHEKKQVPLAVHIVQILESLCENEEAVKEIGNERNITKLITITGIKEFDSVFTFFVMRRVLTKVGRQAIRFKNTNFFQTNPQFLKHIISMIGPNGGWPFLWLLELLTDLIELIGQTIKMEKSERILRIFEKNNGYNKLTEIAHQLLEKGGGQEVCSFLRLLKDFVIIGVPIPNTKTNTKTATFQDPNSDKKKFKKSISDLELETRKTRKKEKNGDDQISTSGSVIEKGKKQQKDEKIKIDTNTDNINTEINTSDSSEKESEIENDEKTEQQPDSETEKQNSDDNSTSTQGNSGNSKTETELETNSEKEFKNEKESESNSEDVSTHEKEKTKKKIVIEKNYKKNKNENQLELESEDGYHQDTLNKRNEGEGEDNGIQKNKVFLKPNEKVYDIILEISLSKKGKEICNETLISIIIEILNTYTKYWRIVNKEEPIRQMFKLFFKLKPTVKQSLLIAFQNLVEAIFEEFSNKKKKKKKKNNNNNNNNDGDNNNNSDGGSDHKLNQRTVKQLQNDQEILEMVKTFLGFIDNKNSQEGTNFILFTHINKMIQSRTEWGSFLRKAGILPIIISHLKLQTSGRENEQIVLCLLEFLSYFLPISELNRKGFFQLGGYQEIKHCLLSDQLRWSSLNILTQIVKVVEEKESFQIIQDLILLLNNTGNGNLLSMNVFAIRNDVLTALSTMALLNSKIKNHFFANGGFKWIFNILKSLSSTIYQLTKSLEKENEKKKPRKKLTLKDIYNRFNFSQPNQKNNNEQLSETNEIDHSEINLYGTYLFIDTLLRTVSTMINNNTDNKKMIDQIFLDLNNSLFIPLMKLQLFKSKYIALLFHSLINLSTGGNWSQYPKYGIDYQFPNYSKLNQHLLNFPLNLILPTLDNKKNQDNDKLVLDHHKNFFFLNELLQNPITNLEIFTLYSQKEIYFNNITKNKNSNQPQTNPILIQYPQIINLILKIILYLFKYFKINFNNKANAKQEIETLNGKKKKKENEKNKKKEKIKKKYFNGKLNIKEEIILILKHLITLIKSNPSNSSRLNKMGFLKILLNEFKEIFLDQKHELYHIFFQLFETISLTMVTSQSLKLYFSLMNKQKYPINLLISLVKMCRKKFVPNNYIEFNYNNNSSSSDNKNNNVKQQTGELKFEKIINQSLFNIKGYTLSIWFNIRSFGNLTKNAKINIINLYLNENNNMQFSININGNINIELKLKQKQIINLNFTNKKIISNQWYHLLFTQKASSKNKKQGSPLFFYLNGIFIEKKEIYYPLFNKNKRSSLKFGGWIKKQNNKNISWQFTNPTIFTRQLKNEQIFILYTLGFNYDYYLFHKTLSTFLLHEEIINNPKYLNFFEEHLNLIVNWKKQPTEFLKKKILFSFIIRKSLIKIKLSKNEIQENNSKSSTDRLTIINKYYNQKFVNPNNCYCNYYKNHFFKQSLQSIGGVNCLLTFLAQTLFRKNNEYQFNSLHLIKHYMINQPPKLLMKEKTIFHLLSFLFINKNWNMTTKMFKLIFNFSGAKVIKYSKNKPEKFELEGFFTNMPALFELILNWEIWENQPMEYKINIFNIIIILISKNYTFHKINISQLQKSQFLLKIFNLIKEHPAINYKITQKILKIFNAIDQTTNGLLNILNLLIETQYLDFNQKEKKESSIIKKHRNKYKKNNKILNFTNSINNDPIQQNRILFINYLSDTIKNNQNTPFVSDFILKCDSENLVSILRHPSVSIRTSVLKLIRSFLFSSKFLYRFQEKHGFNLIGHFLSYFEINNEILDFLFLITKICYQIIPIKILISNSTLFAFKTQVLDRLLNLFKNSNLVEKYKYIQNGLIDLLCEIILSETKEVKKLKNNKELLKDIKTNLLEKGKGKKSRGKGKKAKKIKEKEEKKSSGKAKLSIINEAKLFLRNIGRFSINFDQGIGRVFRQIIRLVSKLETELGSEIIRSIQQSVFLTIFKIIEKKITNLKDKVEQDRIFRDNVRDFTKFAYRMTIYWIVYSQKSNKKNIRNNFPTNNDLFFIDQIFKFFIKLQEIEIFVFLKDLLCKTIILILFNKLNNYSIQILCLNLLKNNHKLFDYILQKDRFDSLLKYSLCSIVLYNKEQRQKIKKKNNENGKKLEKETEKEKQKGIERGKGKGKEKEKEKEKENENENENKKENGSKKEKGNKKEKEKEKKTLEEKKINKGVEFNNLAEGLLKEIFKRMKKKFLEKIFKKDFYKQARKTLQQNKKKYINWEKKTIEKYLKFIRFLTNNPRIYRRESNTDFLPPPPNLDQVQINFILNKFNNQIETQKKIENRKLLNKLRNDYQTTKLWGTIIKQMTNERAVLFQKPYLTLFLKDSTEGPMRVRKRLKKNFIYNEDEINKYLKKFNFINQKNNQKELKKFKNQLIKENKIFKKISLDNYLNIIKFKKQKKRNKNKKDNDIINNKEIIKTLCHRDFDYYKIIQDINPKIKTNKFNIQICNNTQSFDNSNCQGEIIFGKKSFHLLLNNTKNNSHKKKKYKQFDYILIRELYPQRYFLKDIALEIIFTNGKTLFLIYNNKSQRDETFKILKSQDLQNISQLLGKHFDKFLPLRKCIQLWKTRKISNFQYLMWLNTLASRTFNDLNQYPIFPYLISNYNSPELDVTNRDNFRDLRVLMGCLNRFRKERYLENYENIKSKNFKNMKQKEKGKGKGKENENKNENEKEKETERETGNVKEQEKNIMPYHYSNFSSNFQTVLFYLMRIEPFYSKLSGMKKQLNNEDLFISIKNSYKQSSSLLLNDIKELIPEYFYFPEMFININGFHFGHQNKNFIYDIDLPTWANNDIRLFIKKQREILESEKVSQTLNYWIDHIFGYKLFGEKVKDSINVYHPICYQQEKDKEREKENEKENEQEREEEEKKQKESEKENEYKKGEMKRRREIKLRGQIPTQLFQKPHPTRKGAGPRIKSVGVTVITEEMQETKDMWKHKFDNRLQKQIFTNPQEFEYSEYSAFNGKIDKLILLFEKNIILPLSKNQQILRLKLNDIILNWSKYDSNLIISQYETNKIQLMKSNKFKKPISHCIIHNNGTNLIICSVGNCLIVWEPVIGQNGIVDLLEKTILFGHDQKITCLSEMSEYQMTASGSQDGTCILWDTNKWKPITSLNNHEGSVSVIEYSKISGDIITFTHNKKNYDNILRLWNVNGFLIKTIKLQNGINGYVKSALITHGVEGIARNVVILGMKNGLISFYDAFDLSFITNLKSQNKVPITALATSLNSKRLFSAEKNGLIHVWEKKLKNKN</sequence>
<dbReference type="SUPFAM" id="SSF50729">
    <property type="entry name" value="PH domain-like"/>
    <property type="match status" value="1"/>
</dbReference>
<feature type="compositionally biased region" description="Basic and acidic residues" evidence="4">
    <location>
        <begin position="449"/>
        <end position="475"/>
    </location>
</feature>
<gene>
    <name evidence="7" type="ORF">M0812_15569</name>
</gene>
<feature type="region of interest" description="Disordered" evidence="4">
    <location>
        <begin position="663"/>
        <end position="693"/>
    </location>
</feature>
<dbReference type="Gene3D" id="2.130.10.10">
    <property type="entry name" value="YVTN repeat-like/Quinoprotein amine dehydrogenase"/>
    <property type="match status" value="1"/>
</dbReference>
<feature type="region of interest" description="Disordered" evidence="4">
    <location>
        <begin position="538"/>
        <end position="567"/>
    </location>
</feature>
<feature type="compositionally biased region" description="Basic and acidic residues" evidence="4">
    <location>
        <begin position="3021"/>
        <end position="3057"/>
    </location>
</feature>
<feature type="compositionally biased region" description="Basic and acidic residues" evidence="4">
    <location>
        <begin position="498"/>
        <end position="524"/>
    </location>
</feature>
<dbReference type="Pfam" id="PF14844">
    <property type="entry name" value="PH_BEACH"/>
    <property type="match status" value="1"/>
</dbReference>
<dbReference type="InterPro" id="IPR036372">
    <property type="entry name" value="BEACH_dom_sf"/>
</dbReference>
<dbReference type="InterPro" id="IPR023362">
    <property type="entry name" value="PH-BEACH_dom"/>
</dbReference>
<dbReference type="InterPro" id="IPR016024">
    <property type="entry name" value="ARM-type_fold"/>
</dbReference>
<feature type="region of interest" description="Disordered" evidence="4">
    <location>
        <begin position="2824"/>
        <end position="2861"/>
    </location>
</feature>
<dbReference type="Proteomes" id="UP001146793">
    <property type="component" value="Unassembled WGS sequence"/>
</dbReference>
<feature type="region of interest" description="Disordered" evidence="4">
    <location>
        <begin position="369"/>
        <end position="524"/>
    </location>
</feature>
<dbReference type="InterPro" id="IPR011989">
    <property type="entry name" value="ARM-like"/>
</dbReference>
<feature type="compositionally biased region" description="Polar residues" evidence="4">
    <location>
        <begin position="369"/>
        <end position="380"/>
    </location>
</feature>
<dbReference type="InterPro" id="IPR001680">
    <property type="entry name" value="WD40_rpt"/>
</dbReference>
<dbReference type="InterPro" id="IPR036322">
    <property type="entry name" value="WD40_repeat_dom_sf"/>
</dbReference>
<feature type="compositionally biased region" description="Basic residues" evidence="4">
    <location>
        <begin position="2035"/>
        <end position="2049"/>
    </location>
</feature>
<comment type="caution">
    <text evidence="7">The sequence shown here is derived from an EMBL/GenBank/DDBJ whole genome shotgun (WGS) entry which is preliminary data.</text>
</comment>
<feature type="compositionally biased region" description="Basic and acidic residues" evidence="4">
    <location>
        <begin position="2828"/>
        <end position="2861"/>
    </location>
</feature>
<dbReference type="Gene3D" id="1.10.1540.10">
    <property type="entry name" value="BEACH domain"/>
    <property type="match status" value="1"/>
</dbReference>
<feature type="compositionally biased region" description="Low complexity" evidence="4">
    <location>
        <begin position="672"/>
        <end position="688"/>
    </location>
</feature>
<dbReference type="Gene3D" id="1.25.10.10">
    <property type="entry name" value="Leucine-rich Repeat Variant"/>
    <property type="match status" value="1"/>
</dbReference>
<feature type="coiled-coil region" evidence="3">
    <location>
        <begin position="1156"/>
        <end position="1186"/>
    </location>
</feature>
<dbReference type="PANTHER" id="PTHR13743:SF86">
    <property type="entry name" value="LYSOSOMAL-TRAFFICKING REGULATOR"/>
    <property type="match status" value="1"/>
</dbReference>
<dbReference type="SMART" id="SM01026">
    <property type="entry name" value="Beach"/>
    <property type="match status" value="1"/>
</dbReference>
<dbReference type="EMBL" id="JANTQA010000032">
    <property type="protein sequence ID" value="KAJ3439537.1"/>
    <property type="molecule type" value="Genomic_DNA"/>
</dbReference>
<dbReference type="PANTHER" id="PTHR13743">
    <property type="entry name" value="BEIGE/BEACH-RELATED"/>
    <property type="match status" value="1"/>
</dbReference>
<dbReference type="PROSITE" id="PS50294">
    <property type="entry name" value="WD_REPEATS_REGION"/>
    <property type="match status" value="1"/>
</dbReference>
<evidence type="ECO:0000256" key="4">
    <source>
        <dbReference type="SAM" id="MobiDB-lite"/>
    </source>
</evidence>
<feature type="region of interest" description="Disordered" evidence="4">
    <location>
        <begin position="3021"/>
        <end position="3063"/>
    </location>
</feature>
<evidence type="ECO:0000259" key="6">
    <source>
        <dbReference type="PROSITE" id="PS51783"/>
    </source>
</evidence>
<dbReference type="SUPFAM" id="SSF49899">
    <property type="entry name" value="Concanavalin A-like lectins/glucanases"/>
    <property type="match status" value="1"/>
</dbReference>
<dbReference type="Pfam" id="PF02138">
    <property type="entry name" value="Beach"/>
    <property type="match status" value="2"/>
</dbReference>
<dbReference type="Gene3D" id="2.30.29.30">
    <property type="entry name" value="Pleckstrin-homology domain (PH domain)/Phosphotyrosine-binding domain (PTB)"/>
    <property type="match status" value="1"/>
</dbReference>
<evidence type="ECO:0000259" key="5">
    <source>
        <dbReference type="PROSITE" id="PS50197"/>
    </source>
</evidence>
<reference evidence="7" key="1">
    <citation type="submission" date="2022-08" db="EMBL/GenBank/DDBJ databases">
        <title>Novel sulphate-reducing endosymbionts in the free-living metamonad Anaeramoeba.</title>
        <authorList>
            <person name="Jerlstrom-Hultqvist J."/>
            <person name="Cepicka I."/>
            <person name="Gallot-Lavallee L."/>
            <person name="Salas-Leiva D."/>
            <person name="Curtis B.A."/>
            <person name="Zahonova K."/>
            <person name="Pipaliya S."/>
            <person name="Dacks J."/>
            <person name="Roger A.J."/>
        </authorList>
    </citation>
    <scope>NUCLEOTIDE SEQUENCE</scope>
    <source>
        <strain evidence="7">Busselton2</strain>
    </source>
</reference>